<feature type="signal peptide" evidence="2">
    <location>
        <begin position="1"/>
        <end position="17"/>
    </location>
</feature>
<evidence type="ECO:0000256" key="1">
    <source>
        <dbReference type="SAM" id="MobiDB-lite"/>
    </source>
</evidence>
<evidence type="ECO:0000313" key="4">
    <source>
        <dbReference type="Proteomes" id="UP000664534"/>
    </source>
</evidence>
<dbReference type="SUPFAM" id="SSF49503">
    <property type="entry name" value="Cupredoxins"/>
    <property type="match status" value="1"/>
</dbReference>
<dbReference type="OrthoDB" id="2331100at2759"/>
<dbReference type="InterPro" id="IPR052953">
    <property type="entry name" value="Ser-rich/MCO-related"/>
</dbReference>
<feature type="chain" id="PRO_5034053388" description="Extracellular serine-rich protein" evidence="2">
    <location>
        <begin position="18"/>
        <end position="209"/>
    </location>
</feature>
<organism evidence="3 4">
    <name type="scientific">Imshaugia aleurites</name>
    <dbReference type="NCBI Taxonomy" id="172621"/>
    <lineage>
        <taxon>Eukaryota</taxon>
        <taxon>Fungi</taxon>
        <taxon>Dikarya</taxon>
        <taxon>Ascomycota</taxon>
        <taxon>Pezizomycotina</taxon>
        <taxon>Lecanoromycetes</taxon>
        <taxon>OSLEUM clade</taxon>
        <taxon>Lecanoromycetidae</taxon>
        <taxon>Lecanorales</taxon>
        <taxon>Lecanorineae</taxon>
        <taxon>Parmeliaceae</taxon>
        <taxon>Imshaugia</taxon>
    </lineage>
</organism>
<comment type="caution">
    <text evidence="3">The sequence shown here is derived from an EMBL/GenBank/DDBJ whole genome shotgun (WGS) entry which is preliminary data.</text>
</comment>
<feature type="region of interest" description="Disordered" evidence="1">
    <location>
        <begin position="158"/>
        <end position="181"/>
    </location>
</feature>
<dbReference type="AlphaFoldDB" id="A0A8H3I5T9"/>
<dbReference type="CDD" id="cd00920">
    <property type="entry name" value="Cupredoxin"/>
    <property type="match status" value="1"/>
</dbReference>
<feature type="compositionally biased region" description="Low complexity" evidence="1">
    <location>
        <begin position="158"/>
        <end position="178"/>
    </location>
</feature>
<proteinExistence type="predicted"/>
<dbReference type="Proteomes" id="UP000664534">
    <property type="component" value="Unassembled WGS sequence"/>
</dbReference>
<dbReference type="PANTHER" id="PTHR34883">
    <property type="entry name" value="SERINE-RICH PROTEIN, PUTATIVE-RELATED-RELATED"/>
    <property type="match status" value="1"/>
</dbReference>
<name>A0A8H3I5T9_9LECA</name>
<dbReference type="PANTHER" id="PTHR34883:SF15">
    <property type="entry name" value="EXTRACELLULAR SERINE-RICH PROTEIN"/>
    <property type="match status" value="1"/>
</dbReference>
<gene>
    <name evidence="3" type="ORF">IMSHALPRED_002946</name>
</gene>
<keyword evidence="4" id="KW-1185">Reference proteome</keyword>
<dbReference type="InterPro" id="IPR008972">
    <property type="entry name" value="Cupredoxin"/>
</dbReference>
<dbReference type="Gene3D" id="2.60.40.420">
    <property type="entry name" value="Cupredoxins - blue copper proteins"/>
    <property type="match status" value="1"/>
</dbReference>
<sequence length="209" mass="21439">MHLASLLPLIALPLSLAKNISISVGDGGLIFNPEVVTADPGDLLQFYFYPKEHSVAQSTFSSPCKPLTGGVYSGFMPETAEGTTIFQVTVNNTDAIYLYCSQIEHCQNGMAMVVNPPSTGNTLAAYKSAAKNATTVSPPAIAGGVHIDVTLNSTSVSNTTSTAGAGSNTSITSPTTSSEVFQGGAPSRASLQCGLLGLIGMSGLVFAMI</sequence>
<evidence type="ECO:0008006" key="5">
    <source>
        <dbReference type="Google" id="ProtNLM"/>
    </source>
</evidence>
<dbReference type="EMBL" id="CAJPDT010000016">
    <property type="protein sequence ID" value="CAF9916027.1"/>
    <property type="molecule type" value="Genomic_DNA"/>
</dbReference>
<evidence type="ECO:0000256" key="2">
    <source>
        <dbReference type="SAM" id="SignalP"/>
    </source>
</evidence>
<evidence type="ECO:0000313" key="3">
    <source>
        <dbReference type="EMBL" id="CAF9916027.1"/>
    </source>
</evidence>
<protein>
    <recommendedName>
        <fullName evidence="5">Extracellular serine-rich protein</fullName>
    </recommendedName>
</protein>
<accession>A0A8H3I5T9</accession>
<keyword evidence="2" id="KW-0732">Signal</keyword>
<reference evidence="3" key="1">
    <citation type="submission" date="2021-03" db="EMBL/GenBank/DDBJ databases">
        <authorList>
            <person name="Tagirdzhanova G."/>
        </authorList>
    </citation>
    <scope>NUCLEOTIDE SEQUENCE</scope>
</reference>